<evidence type="ECO:0000259" key="3">
    <source>
        <dbReference type="Pfam" id="PF01789"/>
    </source>
</evidence>
<dbReference type="GO" id="GO:0015979">
    <property type="term" value="P:photosynthesis"/>
    <property type="evidence" value="ECO:0007669"/>
    <property type="project" value="InterPro"/>
</dbReference>
<dbReference type="Gene3D" id="3.40.1000.10">
    <property type="entry name" value="Mog1/PsbP, alpha/beta/alpha sandwich"/>
    <property type="match status" value="1"/>
</dbReference>
<dbReference type="Pfam" id="PF01789">
    <property type="entry name" value="PsbP"/>
    <property type="match status" value="1"/>
</dbReference>
<dbReference type="GO" id="GO:0005509">
    <property type="term" value="F:calcium ion binding"/>
    <property type="evidence" value="ECO:0007669"/>
    <property type="project" value="InterPro"/>
</dbReference>
<evidence type="ECO:0000313" key="5">
    <source>
        <dbReference type="Proteomes" id="UP001161247"/>
    </source>
</evidence>
<evidence type="ECO:0000256" key="1">
    <source>
        <dbReference type="ARBA" id="ARBA00004334"/>
    </source>
</evidence>
<reference evidence="4" key="1">
    <citation type="submission" date="2023-03" db="EMBL/GenBank/DDBJ databases">
        <authorList>
            <person name="Julca I."/>
        </authorList>
    </citation>
    <scope>NUCLEOTIDE SEQUENCE</scope>
</reference>
<organism evidence="4 5">
    <name type="scientific">Oldenlandia corymbosa var. corymbosa</name>
    <dbReference type="NCBI Taxonomy" id="529605"/>
    <lineage>
        <taxon>Eukaryota</taxon>
        <taxon>Viridiplantae</taxon>
        <taxon>Streptophyta</taxon>
        <taxon>Embryophyta</taxon>
        <taxon>Tracheophyta</taxon>
        <taxon>Spermatophyta</taxon>
        <taxon>Magnoliopsida</taxon>
        <taxon>eudicotyledons</taxon>
        <taxon>Gunneridae</taxon>
        <taxon>Pentapetalae</taxon>
        <taxon>asterids</taxon>
        <taxon>lamiids</taxon>
        <taxon>Gentianales</taxon>
        <taxon>Rubiaceae</taxon>
        <taxon>Rubioideae</taxon>
        <taxon>Spermacoceae</taxon>
        <taxon>Hedyotis-Oldenlandia complex</taxon>
        <taxon>Oldenlandia</taxon>
    </lineage>
</organism>
<sequence>MAIPLQHHRHYGSFNQIQTPSSKSNFRNRTIIYPIICMTQQQSSSNDDGPSEEKFRQQSTGVAPPPAAQFAPLASTFQRRLLTGVASSSLVALGANFAGITSFLLGLAPEAARSLKLDVLYPIQGFSRCKYEEYQGFEFIYPANWVGDQTLLYRAASKLERYLGGSTPTSRNNPRRNINEPVVAFGPPGSSGELNVSVIVSPVPTDFSDSCNIFFDMNTEHYKKFFTDLFHRIEAFGGPKEVGEALIKTITGKRPNVKGTLVQSSSREDSKKNVKYYSLEFQVESPTFQRHNVAVFCATGGRLFTLNAQAPESLWPNIKSDMYRIADSFTLT</sequence>
<evidence type="ECO:0000313" key="4">
    <source>
        <dbReference type="EMBL" id="CAI9102183.1"/>
    </source>
</evidence>
<dbReference type="InterPro" id="IPR002683">
    <property type="entry name" value="PsbP_C"/>
</dbReference>
<name>A0AAV1D3R8_OLDCO</name>
<dbReference type="Proteomes" id="UP001161247">
    <property type="component" value="Chromosome 4"/>
</dbReference>
<dbReference type="NCBIfam" id="NF040946">
    <property type="entry name" value="PSII_PsbP"/>
    <property type="match status" value="1"/>
</dbReference>
<feature type="domain" description="PsbP C-terminal" evidence="3">
    <location>
        <begin position="231"/>
        <end position="330"/>
    </location>
</feature>
<comment type="subcellular location">
    <subcellularLocation>
        <location evidence="1">Plastid</location>
        <location evidence="1">Chloroplast thylakoid membrane</location>
    </subcellularLocation>
</comment>
<dbReference type="GO" id="GO:0019898">
    <property type="term" value="C:extrinsic component of membrane"/>
    <property type="evidence" value="ECO:0007669"/>
    <property type="project" value="InterPro"/>
</dbReference>
<dbReference type="GO" id="GO:0009535">
    <property type="term" value="C:chloroplast thylakoid membrane"/>
    <property type="evidence" value="ECO:0007669"/>
    <property type="project" value="UniProtKB-SubCell"/>
</dbReference>
<keyword evidence="5" id="KW-1185">Reference proteome</keyword>
<dbReference type="EMBL" id="OX459121">
    <property type="protein sequence ID" value="CAI9102183.1"/>
    <property type="molecule type" value="Genomic_DNA"/>
</dbReference>
<proteinExistence type="predicted"/>
<protein>
    <submittedName>
        <fullName evidence="4">OLC1v1000409C2</fullName>
    </submittedName>
</protein>
<dbReference type="GO" id="GO:0009654">
    <property type="term" value="C:photosystem II oxygen evolving complex"/>
    <property type="evidence" value="ECO:0007669"/>
    <property type="project" value="InterPro"/>
</dbReference>
<feature type="region of interest" description="Disordered" evidence="2">
    <location>
        <begin position="41"/>
        <end position="66"/>
    </location>
</feature>
<dbReference type="AlphaFoldDB" id="A0AAV1D3R8"/>
<evidence type="ECO:0000256" key="2">
    <source>
        <dbReference type="SAM" id="MobiDB-lite"/>
    </source>
</evidence>
<accession>A0AAV1D3R8</accession>
<dbReference type="InterPro" id="IPR016123">
    <property type="entry name" value="Mog1/PsbP_a/b/a-sand"/>
</dbReference>
<dbReference type="SUPFAM" id="SSF55724">
    <property type="entry name" value="Mog1p/PsbP-like"/>
    <property type="match status" value="1"/>
</dbReference>
<dbReference type="PANTHER" id="PTHR31407:SF16">
    <property type="entry name" value="PSBP DOMAIN-CONTAINING PROTEIN 7, CHLOROPLASTIC"/>
    <property type="match status" value="1"/>
</dbReference>
<dbReference type="PANTHER" id="PTHR31407">
    <property type="match status" value="1"/>
</dbReference>
<gene>
    <name evidence="4" type="ORF">OLC1_LOCUS11583</name>
</gene>